<dbReference type="PROSITE" id="PS00785">
    <property type="entry name" value="5_NUCLEOTIDASE_1"/>
    <property type="match status" value="1"/>
</dbReference>
<keyword evidence="6" id="KW-1185">Reference proteome</keyword>
<organism evidence="5 6">
    <name type="scientific">Pseudochrobactrum kiredjianiae</name>
    <dbReference type="NCBI Taxonomy" id="386305"/>
    <lineage>
        <taxon>Bacteria</taxon>
        <taxon>Pseudomonadati</taxon>
        <taxon>Pseudomonadota</taxon>
        <taxon>Alphaproteobacteria</taxon>
        <taxon>Hyphomicrobiales</taxon>
        <taxon>Brucellaceae</taxon>
        <taxon>Pseudochrobactrum</taxon>
    </lineage>
</organism>
<name>A0ABW3V5E4_9HYPH</name>
<dbReference type="PROSITE" id="PS51782">
    <property type="entry name" value="LYSM"/>
    <property type="match status" value="1"/>
</dbReference>
<dbReference type="InterPro" id="IPR036907">
    <property type="entry name" value="5'-Nucleotdase_C_sf"/>
</dbReference>
<dbReference type="Pfam" id="PF02872">
    <property type="entry name" value="5_nucleotid_C"/>
    <property type="match status" value="1"/>
</dbReference>
<dbReference type="Pfam" id="PF00149">
    <property type="entry name" value="Metallophos"/>
    <property type="match status" value="1"/>
</dbReference>
<dbReference type="InterPro" id="IPR029052">
    <property type="entry name" value="Metallo-depent_PP-like"/>
</dbReference>
<dbReference type="InterPro" id="IPR008334">
    <property type="entry name" value="5'-Nucleotdase_C"/>
</dbReference>
<keyword evidence="2 3" id="KW-0732">Signal</keyword>
<dbReference type="Gene3D" id="3.90.780.10">
    <property type="entry name" value="5'-Nucleotidase, C-terminal domain"/>
    <property type="match status" value="1"/>
</dbReference>
<evidence type="ECO:0000259" key="4">
    <source>
        <dbReference type="PROSITE" id="PS51782"/>
    </source>
</evidence>
<proteinExistence type="inferred from homology"/>
<dbReference type="CDD" id="cd07409">
    <property type="entry name" value="MPP_CD73_N"/>
    <property type="match status" value="1"/>
</dbReference>
<protein>
    <submittedName>
        <fullName evidence="5">5'-nucleotidase C-terminal domain-containing protein</fullName>
    </submittedName>
</protein>
<keyword evidence="3" id="KW-0547">Nucleotide-binding</keyword>
<evidence type="ECO:0000256" key="1">
    <source>
        <dbReference type="ARBA" id="ARBA00006654"/>
    </source>
</evidence>
<dbReference type="Gene3D" id="3.60.21.10">
    <property type="match status" value="1"/>
</dbReference>
<dbReference type="CDD" id="cd00118">
    <property type="entry name" value="LysM"/>
    <property type="match status" value="1"/>
</dbReference>
<dbReference type="PANTHER" id="PTHR11575">
    <property type="entry name" value="5'-NUCLEOTIDASE-RELATED"/>
    <property type="match status" value="1"/>
</dbReference>
<evidence type="ECO:0000313" key="6">
    <source>
        <dbReference type="Proteomes" id="UP001597263"/>
    </source>
</evidence>
<dbReference type="InterPro" id="IPR036779">
    <property type="entry name" value="LysM_dom_sf"/>
</dbReference>
<comment type="similarity">
    <text evidence="1 3">Belongs to the 5'-nucleotidase family.</text>
</comment>
<keyword evidence="3" id="KW-0378">Hydrolase</keyword>
<dbReference type="PANTHER" id="PTHR11575:SF24">
    <property type="entry name" value="5'-NUCLEOTIDASE"/>
    <property type="match status" value="1"/>
</dbReference>
<dbReference type="RefSeq" id="WP_289388694.1">
    <property type="nucleotide sequence ID" value="NZ_JAUCBM010000016.1"/>
</dbReference>
<dbReference type="InterPro" id="IPR006146">
    <property type="entry name" value="5'-Nucleotdase_CS"/>
</dbReference>
<dbReference type="InterPro" id="IPR004843">
    <property type="entry name" value="Calcineurin-like_PHP"/>
</dbReference>
<dbReference type="Pfam" id="PF01476">
    <property type="entry name" value="LysM"/>
    <property type="match status" value="1"/>
</dbReference>
<dbReference type="Proteomes" id="UP001597263">
    <property type="component" value="Unassembled WGS sequence"/>
</dbReference>
<dbReference type="PRINTS" id="PR01607">
    <property type="entry name" value="APYRASEFAMLY"/>
</dbReference>
<dbReference type="EMBL" id="JBHTMA010000038">
    <property type="protein sequence ID" value="MFD1227857.1"/>
    <property type="molecule type" value="Genomic_DNA"/>
</dbReference>
<dbReference type="InterPro" id="IPR018392">
    <property type="entry name" value="LysM"/>
</dbReference>
<dbReference type="InterPro" id="IPR006179">
    <property type="entry name" value="5_nucleotidase/apyrase"/>
</dbReference>
<gene>
    <name evidence="5" type="ORF">ACFQ35_11970</name>
</gene>
<evidence type="ECO:0000256" key="3">
    <source>
        <dbReference type="RuleBase" id="RU362119"/>
    </source>
</evidence>
<dbReference type="Gene3D" id="3.10.350.10">
    <property type="entry name" value="LysM domain"/>
    <property type="match status" value="1"/>
</dbReference>
<feature type="chain" id="PRO_5044963235" evidence="3">
    <location>
        <begin position="24"/>
        <end position="590"/>
    </location>
</feature>
<feature type="domain" description="LysM" evidence="4">
    <location>
        <begin position="537"/>
        <end position="584"/>
    </location>
</feature>
<dbReference type="PROSITE" id="PS00786">
    <property type="entry name" value="5_NUCLEOTIDASE_2"/>
    <property type="match status" value="1"/>
</dbReference>
<evidence type="ECO:0000313" key="5">
    <source>
        <dbReference type="EMBL" id="MFD1227857.1"/>
    </source>
</evidence>
<feature type="signal peptide" evidence="3">
    <location>
        <begin position="1"/>
        <end position="23"/>
    </location>
</feature>
<dbReference type="SUPFAM" id="SSF56300">
    <property type="entry name" value="Metallo-dependent phosphatases"/>
    <property type="match status" value="1"/>
</dbReference>
<dbReference type="SUPFAM" id="SSF55816">
    <property type="entry name" value="5'-nucleotidase (syn. UDP-sugar hydrolase), C-terminal domain"/>
    <property type="match status" value="1"/>
</dbReference>
<reference evidence="6" key="1">
    <citation type="journal article" date="2019" name="Int. J. Syst. Evol. Microbiol.">
        <title>The Global Catalogue of Microorganisms (GCM) 10K type strain sequencing project: providing services to taxonomists for standard genome sequencing and annotation.</title>
        <authorList>
            <consortium name="The Broad Institute Genomics Platform"/>
            <consortium name="The Broad Institute Genome Sequencing Center for Infectious Disease"/>
            <person name="Wu L."/>
            <person name="Ma J."/>
        </authorList>
    </citation>
    <scope>NUCLEOTIDE SEQUENCE [LARGE SCALE GENOMIC DNA]</scope>
    <source>
        <strain evidence="6">CCUG 49584</strain>
    </source>
</reference>
<comment type="caution">
    <text evidence="5">The sequence shown here is derived from an EMBL/GenBank/DDBJ whole genome shotgun (WGS) entry which is preliminary data.</text>
</comment>
<evidence type="ECO:0000256" key="2">
    <source>
        <dbReference type="ARBA" id="ARBA00022729"/>
    </source>
</evidence>
<sequence length="590" mass="63520">MSRLFKILICSASLTALSLPAYADYALTILHTNDTHSRIEEVNKYDATCSAKESAEQQCFGGMARLKAAIDAERAKTDNVLVLDAGDQFQGSLFFTTYKGVDNAEFMNAIGYDAMALGNHEFDLGQDGLAPFLNAIRLPVLSANIESADTSPIHGKFAPYLVKTVGGEKIGIIGLTTPDTVAIARPGKDLRFLDAKETLQRLIPELKQQGVTKIIALTHLGYDEDQKLAAELDDLDAIVGGHSHTLLGDNARASGPYPTLVKNPSGKMVPVVTASAYTQYLGKLVLDFDDAGNLKSASGAPIRLDASIKPDEQLAKRIAEMAKPIEALKTRRVAEATKLIDGSAVSCRTQQCPMGDLVTSAMLDRVRDQGITAALINGGALRASIKAGEVTMGDVLVVLPFQNTVATFQIKGSDLRAALENGVSQIEKGAGRYPQVAGIRFTMDIAKPAGQRIGTVEMQDTNKNWQPLDDNKLYGIAATDYLRTGGDGYTMIAEKAEKAYDYGPSLDQVTAEYLQTHSPYSGDTQQAAKAPEPATPQAYTIQKGDSYWTIAEALYGNGMKWKELFQQNRHYKPRHLPVGASLKTGAPASP</sequence>
<accession>A0ABW3V5E4</accession>
<dbReference type="SMART" id="SM00257">
    <property type="entry name" value="LysM"/>
    <property type="match status" value="1"/>
</dbReference>